<evidence type="ECO:0000313" key="2">
    <source>
        <dbReference type="Proteomes" id="UP000050761"/>
    </source>
</evidence>
<protein>
    <submittedName>
        <fullName evidence="3">Secreted protein</fullName>
    </submittedName>
</protein>
<dbReference type="AlphaFoldDB" id="A0A183F4T6"/>
<dbReference type="WBParaSite" id="HPBE_0000117801-mRNA-1">
    <property type="protein sequence ID" value="HPBE_0000117801-mRNA-1"/>
    <property type="gene ID" value="HPBE_0000117801"/>
</dbReference>
<accession>A0A3P7WPH5</accession>
<dbReference type="Proteomes" id="UP000050761">
    <property type="component" value="Unassembled WGS sequence"/>
</dbReference>
<keyword evidence="2" id="KW-1185">Reference proteome</keyword>
<organism evidence="2 3">
    <name type="scientific">Heligmosomoides polygyrus</name>
    <name type="common">Parasitic roundworm</name>
    <dbReference type="NCBI Taxonomy" id="6339"/>
    <lineage>
        <taxon>Eukaryota</taxon>
        <taxon>Metazoa</taxon>
        <taxon>Ecdysozoa</taxon>
        <taxon>Nematoda</taxon>
        <taxon>Chromadorea</taxon>
        <taxon>Rhabditida</taxon>
        <taxon>Rhabditina</taxon>
        <taxon>Rhabditomorpha</taxon>
        <taxon>Strongyloidea</taxon>
        <taxon>Heligmosomidae</taxon>
        <taxon>Heligmosomoides</taxon>
    </lineage>
</organism>
<name>A0A183F4T6_HELPZ</name>
<gene>
    <name evidence="1" type="ORF">HPBE_LOCUS1176</name>
</gene>
<evidence type="ECO:0000313" key="3">
    <source>
        <dbReference type="WBParaSite" id="HPBE_0000117801-mRNA-1"/>
    </source>
</evidence>
<dbReference type="EMBL" id="UZAH01001181">
    <property type="protein sequence ID" value="VDO19558.1"/>
    <property type="molecule type" value="Genomic_DNA"/>
</dbReference>
<accession>A0A183F4T6</accession>
<reference evidence="1 2" key="1">
    <citation type="submission" date="2018-11" db="EMBL/GenBank/DDBJ databases">
        <authorList>
            <consortium name="Pathogen Informatics"/>
        </authorList>
    </citation>
    <scope>NUCLEOTIDE SEQUENCE [LARGE SCALE GENOMIC DNA]</scope>
</reference>
<evidence type="ECO:0000313" key="1">
    <source>
        <dbReference type="EMBL" id="VDO19558.1"/>
    </source>
</evidence>
<sequence>MTALVVNAKELLNVFCLATASFGESVNIPLTIARLELLVDISIMSGFSSGHCLLCRFLCFSIVPPIMDCFITDKHVIEPFLFSDFLSDIISPQPCLLVDPASSRLRCAEF</sequence>
<proteinExistence type="predicted"/>
<reference evidence="3" key="2">
    <citation type="submission" date="2019-09" db="UniProtKB">
        <authorList>
            <consortium name="WormBaseParasite"/>
        </authorList>
    </citation>
    <scope>IDENTIFICATION</scope>
</reference>